<keyword evidence="3" id="KW-1185">Reference proteome</keyword>
<evidence type="ECO:0000313" key="3">
    <source>
        <dbReference type="Proteomes" id="UP001328107"/>
    </source>
</evidence>
<evidence type="ECO:0000313" key="2">
    <source>
        <dbReference type="EMBL" id="GMR62876.1"/>
    </source>
</evidence>
<dbReference type="Proteomes" id="UP001328107">
    <property type="component" value="Unassembled WGS sequence"/>
</dbReference>
<accession>A0AAN5DH43</accession>
<feature type="compositionally biased region" description="Acidic residues" evidence="1">
    <location>
        <begin position="135"/>
        <end position="155"/>
    </location>
</feature>
<name>A0AAN5DH43_9BILA</name>
<organism evidence="2 3">
    <name type="scientific">Pristionchus mayeri</name>
    <dbReference type="NCBI Taxonomy" id="1317129"/>
    <lineage>
        <taxon>Eukaryota</taxon>
        <taxon>Metazoa</taxon>
        <taxon>Ecdysozoa</taxon>
        <taxon>Nematoda</taxon>
        <taxon>Chromadorea</taxon>
        <taxon>Rhabditida</taxon>
        <taxon>Rhabditina</taxon>
        <taxon>Diplogasteromorpha</taxon>
        <taxon>Diplogasteroidea</taxon>
        <taxon>Neodiplogasteridae</taxon>
        <taxon>Pristionchus</taxon>
    </lineage>
</organism>
<comment type="caution">
    <text evidence="2">The sequence shown here is derived from an EMBL/GenBank/DDBJ whole genome shotgun (WGS) entry which is preliminary data.</text>
</comment>
<dbReference type="AlphaFoldDB" id="A0AAN5DH43"/>
<protein>
    <submittedName>
        <fullName evidence="2">Uncharacterized protein</fullName>
    </submittedName>
</protein>
<feature type="compositionally biased region" description="Basic and acidic residues" evidence="1">
    <location>
        <begin position="183"/>
        <end position="214"/>
    </location>
</feature>
<gene>
    <name evidence="2" type="ORF">PMAYCL1PPCAC_33071</name>
</gene>
<feature type="compositionally biased region" description="Basic and acidic residues" evidence="1">
    <location>
        <begin position="156"/>
        <end position="175"/>
    </location>
</feature>
<proteinExistence type="predicted"/>
<reference evidence="3" key="1">
    <citation type="submission" date="2022-10" db="EMBL/GenBank/DDBJ databases">
        <title>Genome assembly of Pristionchus species.</title>
        <authorList>
            <person name="Yoshida K."/>
            <person name="Sommer R.J."/>
        </authorList>
    </citation>
    <scope>NUCLEOTIDE SEQUENCE [LARGE SCALE GENOMIC DNA]</scope>
    <source>
        <strain evidence="3">RS5460</strain>
    </source>
</reference>
<sequence>MESSTSDQVTPPEVSFFKYARMETLSEEAIKRLQECCFRQDEFGSELCQLFHSLVLYYNMQTRLEKPCDVSIANPPKDESEKASRDVNGECCSWKIPAPVTNATEENVDRKMEEAAEINHADGDSDFEEGEVIDTEDEVESNADLSTEEGEIDNGDESKDDSKDEAKSEQNRHQEQVSSTKTAIEKRTAMMMEGLREYEESASTEDHITVGCER</sequence>
<evidence type="ECO:0000256" key="1">
    <source>
        <dbReference type="SAM" id="MobiDB-lite"/>
    </source>
</evidence>
<feature type="region of interest" description="Disordered" evidence="1">
    <location>
        <begin position="135"/>
        <end position="214"/>
    </location>
</feature>
<dbReference type="EMBL" id="BTRK01000006">
    <property type="protein sequence ID" value="GMR62876.1"/>
    <property type="molecule type" value="Genomic_DNA"/>
</dbReference>